<dbReference type="RefSeq" id="WP_338530285.1">
    <property type="nucleotide sequence ID" value="NZ_CP030941.1"/>
</dbReference>
<dbReference type="Proteomes" id="UP001342418">
    <property type="component" value="Chromosome"/>
</dbReference>
<evidence type="ECO:0008006" key="3">
    <source>
        <dbReference type="Google" id="ProtNLM"/>
    </source>
</evidence>
<proteinExistence type="predicted"/>
<dbReference type="EMBL" id="CP030941">
    <property type="protein sequence ID" value="UUP18014.1"/>
    <property type="molecule type" value="Genomic_DNA"/>
</dbReference>
<dbReference type="InterPro" id="IPR011257">
    <property type="entry name" value="DNA_glycosylase"/>
</dbReference>
<gene>
    <name evidence="1" type="ORF">NTH_02490</name>
</gene>
<dbReference type="Gene3D" id="1.10.340.30">
    <property type="entry name" value="Hypothetical protein, domain 2"/>
    <property type="match status" value="1"/>
</dbReference>
<evidence type="ECO:0000313" key="2">
    <source>
        <dbReference type="Proteomes" id="UP001342418"/>
    </source>
</evidence>
<evidence type="ECO:0000313" key="1">
    <source>
        <dbReference type="EMBL" id="UUP18014.1"/>
    </source>
</evidence>
<protein>
    <recommendedName>
        <fullName evidence="3">Endonuclease</fullName>
    </recommendedName>
</protein>
<sequence length="219" mass="23929">MARPAQKDIVKALMARHGRTYCEELGIPLEKNTPSPLFQWLVASLLFSARIGAGQAVKGAKALFDAGWRTPEKMHAATWRERVTVLNEHGYARYDESTSRMLEDASGLLIERYGGDLRCLREEARGDVKKAQKLLTAFKGIGPTGAAIFLREAQGAWDEFHPFADNKALKAGKQLGLGADAQTLSRHVSRNEFPTLLTALVRADLAGDLDALAKGKAEA</sequence>
<organism evidence="1 2">
    <name type="scientific">Nitratireductor thuwali</name>
    <dbReference type="NCBI Taxonomy" id="2267699"/>
    <lineage>
        <taxon>Bacteria</taxon>
        <taxon>Pseudomonadati</taxon>
        <taxon>Pseudomonadota</taxon>
        <taxon>Alphaproteobacteria</taxon>
        <taxon>Hyphomicrobiales</taxon>
        <taxon>Phyllobacteriaceae</taxon>
        <taxon>Nitratireductor</taxon>
    </lineage>
</organism>
<reference evidence="1 2" key="1">
    <citation type="submission" date="2018-07" db="EMBL/GenBank/DDBJ databases">
        <title>Genome sequence of Nitratireductor thuwali#1536.</title>
        <authorList>
            <person name="Michoud G."/>
            <person name="Merlino G."/>
            <person name="Sefrji F.O."/>
            <person name="Daffonchio D."/>
        </authorList>
    </citation>
    <scope>NUCLEOTIDE SEQUENCE [LARGE SCALE GENOMIC DNA]</scope>
    <source>
        <strain evidence="2">Nit1536</strain>
    </source>
</reference>
<accession>A0ABY5MMF5</accession>
<keyword evidence="2" id="KW-1185">Reference proteome</keyword>
<dbReference type="SUPFAM" id="SSF48150">
    <property type="entry name" value="DNA-glycosylase"/>
    <property type="match status" value="1"/>
</dbReference>
<name>A0ABY5MMF5_9HYPH</name>